<comment type="caution">
    <text evidence="2">The sequence shown here is derived from an EMBL/GenBank/DDBJ whole genome shotgun (WGS) entry which is preliminary data.</text>
</comment>
<protein>
    <recommendedName>
        <fullName evidence="4">FYVE-type domain-containing protein</fullName>
    </recommendedName>
</protein>
<evidence type="ECO:0000256" key="1">
    <source>
        <dbReference type="SAM" id="MobiDB-lite"/>
    </source>
</evidence>
<feature type="region of interest" description="Disordered" evidence="1">
    <location>
        <begin position="1"/>
        <end position="39"/>
    </location>
</feature>
<evidence type="ECO:0008006" key="4">
    <source>
        <dbReference type="Google" id="ProtNLM"/>
    </source>
</evidence>
<sequence>MQESWQSLPISPVIGTMSSTTSSELVARSTTHSPTQERLHLSQEEARRLEDLADQVVLDTIEYYDRFRFTEKRVVDPSAWKDVGHRDNLIVYRERSGPRPMYPSIRALDGSLQLVPCKSAPSVKIVGLLQGTLDDEMYGCFVDSDDGVQMRTAVVGDMMENFHWLATVAEPSEEDPFRICGVARCTLGTSLPLAKTRGACLVISMGMTTTQHGERMGYYVLHSVDLSEPMTDRSYIRAKCSLCWIKTELSNGKVELYMKGFAAPMGIVPEFAAFPVLVNCVLGVGMTSDAAYSKKLAWMIYDAGKSGHRSHPPPMDECVGRCRNALGGLKSSAHFRRCLVCRKAVCNTCQVVRRIPVDVTDGRVNMNKCIVCILCMHRAKELSAVTFARRDLRSKRWKSLDATRTSITSSSEHEVAATERPFYETR</sequence>
<dbReference type="EMBL" id="JAGDFM010000085">
    <property type="protein sequence ID" value="KAG7387120.1"/>
    <property type="molecule type" value="Genomic_DNA"/>
</dbReference>
<proteinExistence type="predicted"/>
<dbReference type="PANTHER" id="PTHR13510">
    <property type="entry name" value="FYVE-FINGER-CONTAINING RAB5 EFFECTOR PROTEIN RABENOSYN-5-RELATED"/>
    <property type="match status" value="1"/>
</dbReference>
<keyword evidence="3" id="KW-1185">Reference proteome</keyword>
<dbReference type="AlphaFoldDB" id="A0A8T1W4N8"/>
<organism evidence="2 3">
    <name type="scientific">Phytophthora pseudosyringae</name>
    <dbReference type="NCBI Taxonomy" id="221518"/>
    <lineage>
        <taxon>Eukaryota</taxon>
        <taxon>Sar</taxon>
        <taxon>Stramenopiles</taxon>
        <taxon>Oomycota</taxon>
        <taxon>Peronosporomycetes</taxon>
        <taxon>Peronosporales</taxon>
        <taxon>Peronosporaceae</taxon>
        <taxon>Phytophthora</taxon>
    </lineage>
</organism>
<evidence type="ECO:0000313" key="3">
    <source>
        <dbReference type="Proteomes" id="UP000694044"/>
    </source>
</evidence>
<feature type="compositionally biased region" description="Polar residues" evidence="1">
    <location>
        <begin position="16"/>
        <end position="34"/>
    </location>
</feature>
<evidence type="ECO:0000313" key="2">
    <source>
        <dbReference type="EMBL" id="KAG7387120.1"/>
    </source>
</evidence>
<accession>A0A8T1W4N8</accession>
<name>A0A8T1W4N8_9STRA</name>
<dbReference type="InterPro" id="IPR052727">
    <property type="entry name" value="Rab4/Rab5_effector"/>
</dbReference>
<dbReference type="OrthoDB" id="101575at2759"/>
<gene>
    <name evidence="2" type="ORF">PHYPSEUDO_014640</name>
</gene>
<dbReference type="Proteomes" id="UP000694044">
    <property type="component" value="Unassembled WGS sequence"/>
</dbReference>
<reference evidence="2" key="1">
    <citation type="submission" date="2021-02" db="EMBL/GenBank/DDBJ databases">
        <authorList>
            <person name="Palmer J.M."/>
        </authorList>
    </citation>
    <scope>NUCLEOTIDE SEQUENCE</scope>
    <source>
        <strain evidence="2">SCRP734</strain>
    </source>
</reference>
<dbReference type="PANTHER" id="PTHR13510:SF44">
    <property type="entry name" value="RABENOSYN-5"/>
    <property type="match status" value="1"/>
</dbReference>